<keyword evidence="2" id="KW-1185">Reference proteome</keyword>
<dbReference type="Proteomes" id="UP000030416">
    <property type="component" value="Unassembled WGS sequence"/>
</dbReference>
<dbReference type="GO" id="GO:0004812">
    <property type="term" value="F:aminoacyl-tRNA ligase activity"/>
    <property type="evidence" value="ECO:0007669"/>
    <property type="project" value="UniProtKB-KW"/>
</dbReference>
<dbReference type="OrthoDB" id="2735071at2"/>
<protein>
    <submittedName>
        <fullName evidence="1">Leucyl-tRNA synthetase</fullName>
    </submittedName>
</protein>
<dbReference type="AlphaFoldDB" id="A0A0A3I3K4"/>
<evidence type="ECO:0000313" key="2">
    <source>
        <dbReference type="Proteomes" id="UP000030416"/>
    </source>
</evidence>
<proteinExistence type="predicted"/>
<keyword evidence="1" id="KW-0030">Aminoacyl-tRNA synthetase</keyword>
<name>A0A0A3I3K4_9BACL</name>
<dbReference type="RefSeq" id="WP_036184149.1">
    <property type="nucleotide sequence ID" value="NZ_AVDA01000006.1"/>
</dbReference>
<sequence>MVKVQIVLESKPINVSHDTYRRECRYIRGVHIPMKDFLEIMDCMTEEIRLYFDFHNPGKPLEPGTYLNGYSGLARTIAIYYQNENSSIVPMINNGKDFYVKII</sequence>
<dbReference type="EMBL" id="JPVN01000006">
    <property type="protein sequence ID" value="KGR79274.1"/>
    <property type="molecule type" value="Genomic_DNA"/>
</dbReference>
<keyword evidence="1" id="KW-0436">Ligase</keyword>
<gene>
    <name evidence="1" type="ORF">CD29_06135</name>
</gene>
<reference evidence="1 2" key="1">
    <citation type="submission" date="2014-02" db="EMBL/GenBank/DDBJ databases">
        <title>Draft genome sequence of Lysinibacillus manganicus DSM 26584T.</title>
        <authorList>
            <person name="Zhang F."/>
            <person name="Wang G."/>
            <person name="Zhang L."/>
        </authorList>
    </citation>
    <scope>NUCLEOTIDE SEQUENCE [LARGE SCALE GENOMIC DNA]</scope>
    <source>
        <strain evidence="1 2">DSM 26584</strain>
    </source>
</reference>
<dbReference type="STRING" id="1384049.CD29_06135"/>
<accession>A0A0A3I3K4</accession>
<comment type="caution">
    <text evidence="1">The sequence shown here is derived from an EMBL/GenBank/DDBJ whole genome shotgun (WGS) entry which is preliminary data.</text>
</comment>
<organism evidence="1 2">
    <name type="scientific">Ureibacillus manganicus DSM 26584</name>
    <dbReference type="NCBI Taxonomy" id="1384049"/>
    <lineage>
        <taxon>Bacteria</taxon>
        <taxon>Bacillati</taxon>
        <taxon>Bacillota</taxon>
        <taxon>Bacilli</taxon>
        <taxon>Bacillales</taxon>
        <taxon>Caryophanaceae</taxon>
        <taxon>Ureibacillus</taxon>
    </lineage>
</organism>
<dbReference type="eggNOG" id="ENOG503451H">
    <property type="taxonomic scope" value="Bacteria"/>
</dbReference>
<evidence type="ECO:0000313" key="1">
    <source>
        <dbReference type="EMBL" id="KGR79274.1"/>
    </source>
</evidence>